<reference evidence="1" key="1">
    <citation type="journal article" date="2021" name="PeerJ">
        <title>Extensive microbial diversity within the chicken gut microbiome revealed by metagenomics and culture.</title>
        <authorList>
            <person name="Gilroy R."/>
            <person name="Ravi A."/>
            <person name="Getino M."/>
            <person name="Pursley I."/>
            <person name="Horton D.L."/>
            <person name="Alikhan N.F."/>
            <person name="Baker D."/>
            <person name="Gharbi K."/>
            <person name="Hall N."/>
            <person name="Watson M."/>
            <person name="Adriaenssens E.M."/>
            <person name="Foster-Nyarko E."/>
            <person name="Jarju S."/>
            <person name="Secka A."/>
            <person name="Antonio M."/>
            <person name="Oren A."/>
            <person name="Chaudhuri R.R."/>
            <person name="La Ragione R."/>
            <person name="Hildebrand F."/>
            <person name="Pallen M.J."/>
        </authorList>
    </citation>
    <scope>NUCLEOTIDE SEQUENCE</scope>
    <source>
        <strain evidence="1">811</strain>
    </source>
</reference>
<proteinExistence type="predicted"/>
<accession>A0A9D1V7U3</accession>
<evidence type="ECO:0000313" key="2">
    <source>
        <dbReference type="Proteomes" id="UP000824204"/>
    </source>
</evidence>
<reference evidence="1" key="2">
    <citation type="submission" date="2021-04" db="EMBL/GenBank/DDBJ databases">
        <authorList>
            <person name="Gilroy R."/>
        </authorList>
    </citation>
    <scope>NUCLEOTIDE SEQUENCE</scope>
    <source>
        <strain evidence="1">811</strain>
    </source>
</reference>
<evidence type="ECO:0000313" key="1">
    <source>
        <dbReference type="EMBL" id="HIX07588.1"/>
    </source>
</evidence>
<organism evidence="1 2">
    <name type="scientific">Candidatus Borkfalkia faecipullorum</name>
    <dbReference type="NCBI Taxonomy" id="2838510"/>
    <lineage>
        <taxon>Bacteria</taxon>
        <taxon>Bacillati</taxon>
        <taxon>Bacillota</taxon>
        <taxon>Clostridia</taxon>
        <taxon>Christensenellales</taxon>
        <taxon>Christensenellaceae</taxon>
        <taxon>Candidatus Borkfalkia</taxon>
    </lineage>
</organism>
<protein>
    <submittedName>
        <fullName evidence="1">Uncharacterized protein</fullName>
    </submittedName>
</protein>
<sequence length="100" mass="11682">MNKSKRDVCFREEDALCDLLVSERSVLRRYVAALESCPSEETRALLAKLLSFAVQDMNALREEFCRRFPEKQEGQVSAKDLIGELREKRKELFREPSEEN</sequence>
<dbReference type="Proteomes" id="UP000824204">
    <property type="component" value="Unassembled WGS sequence"/>
</dbReference>
<dbReference type="AlphaFoldDB" id="A0A9D1V7U3"/>
<comment type="caution">
    <text evidence="1">The sequence shown here is derived from an EMBL/GenBank/DDBJ whole genome shotgun (WGS) entry which is preliminary data.</text>
</comment>
<name>A0A9D1V7U3_9FIRM</name>
<dbReference type="EMBL" id="DXFX01000051">
    <property type="protein sequence ID" value="HIX07588.1"/>
    <property type="molecule type" value="Genomic_DNA"/>
</dbReference>
<gene>
    <name evidence="1" type="ORF">H9741_03890</name>
</gene>